<dbReference type="InterPro" id="IPR006260">
    <property type="entry name" value="TonB/TolA_C"/>
</dbReference>
<dbReference type="NCBIfam" id="TIGR01352">
    <property type="entry name" value="tonB_Cterm"/>
    <property type="match status" value="1"/>
</dbReference>
<evidence type="ECO:0000313" key="14">
    <source>
        <dbReference type="Proteomes" id="UP000274661"/>
    </source>
</evidence>
<dbReference type="PROSITE" id="PS52015">
    <property type="entry name" value="TONB_CTD"/>
    <property type="match status" value="1"/>
</dbReference>
<keyword evidence="7" id="KW-0653">Protein transport</keyword>
<evidence type="ECO:0000256" key="7">
    <source>
        <dbReference type="ARBA" id="ARBA00022927"/>
    </source>
</evidence>
<organism evidence="13 14">
    <name type="scientific">Sphingomonas ginkgonis</name>
    <dbReference type="NCBI Taxonomy" id="2315330"/>
    <lineage>
        <taxon>Bacteria</taxon>
        <taxon>Pseudomonadati</taxon>
        <taxon>Pseudomonadota</taxon>
        <taxon>Alphaproteobacteria</taxon>
        <taxon>Sphingomonadales</taxon>
        <taxon>Sphingomonadaceae</taxon>
        <taxon>Sphingomonas</taxon>
    </lineage>
</organism>
<sequence length="226" mass="23889">MSYANRRQMSSNRTVAIVIVALIHVVIGYALVSGLAYNVFKKAATDLKTFDVQDEPPPPPEEPPPPQKTETPPPPQVAAPPPLVRTNTPPPPVSVTPTIPPPAPPVLIERPAPPAPPAPPPAPPPPVKQQAARAKANLASYISDSDYPDDAVRAEEQGTTRFTLQIGSNGRVTGCSVTGTSGSRSLDNTTCRIMQSRARFTPAVDSNGQPTGDSYSGSIRWVLPAQ</sequence>
<dbReference type="OrthoDB" id="7585155at2"/>
<feature type="region of interest" description="Disordered" evidence="10">
    <location>
        <begin position="50"/>
        <end position="132"/>
    </location>
</feature>
<dbReference type="Proteomes" id="UP000274661">
    <property type="component" value="Unassembled WGS sequence"/>
</dbReference>
<name>A0A3R9WRJ4_9SPHN</name>
<dbReference type="InterPro" id="IPR051045">
    <property type="entry name" value="TonB-dependent_transducer"/>
</dbReference>
<reference evidence="13 14" key="1">
    <citation type="submission" date="2018-12" db="EMBL/GenBank/DDBJ databases">
        <title>Sphingomonas sp. HMF7854 Genome sequencing and assembly.</title>
        <authorList>
            <person name="Cha I."/>
            <person name="Kang H."/>
            <person name="Kim H."/>
            <person name="Kang J."/>
            <person name="Joh K."/>
        </authorList>
    </citation>
    <scope>NUCLEOTIDE SEQUENCE [LARGE SCALE GENOMIC DNA]</scope>
    <source>
        <strain evidence="13 14">HMF7854</strain>
    </source>
</reference>
<evidence type="ECO:0000256" key="1">
    <source>
        <dbReference type="ARBA" id="ARBA00004383"/>
    </source>
</evidence>
<gene>
    <name evidence="13" type="ORF">HMF7854_13145</name>
</gene>
<evidence type="ECO:0000256" key="3">
    <source>
        <dbReference type="ARBA" id="ARBA00022448"/>
    </source>
</evidence>
<evidence type="ECO:0000256" key="8">
    <source>
        <dbReference type="ARBA" id="ARBA00022989"/>
    </source>
</evidence>
<feature type="domain" description="TonB C-terminal" evidence="12">
    <location>
        <begin position="132"/>
        <end position="226"/>
    </location>
</feature>
<evidence type="ECO:0000256" key="9">
    <source>
        <dbReference type="ARBA" id="ARBA00023136"/>
    </source>
</evidence>
<evidence type="ECO:0000256" key="11">
    <source>
        <dbReference type="SAM" id="Phobius"/>
    </source>
</evidence>
<evidence type="ECO:0000313" key="13">
    <source>
        <dbReference type="EMBL" id="RST31675.1"/>
    </source>
</evidence>
<keyword evidence="3" id="KW-0813">Transport</keyword>
<dbReference type="AlphaFoldDB" id="A0A3R9WRJ4"/>
<evidence type="ECO:0000256" key="4">
    <source>
        <dbReference type="ARBA" id="ARBA00022475"/>
    </source>
</evidence>
<evidence type="ECO:0000256" key="2">
    <source>
        <dbReference type="ARBA" id="ARBA00006555"/>
    </source>
</evidence>
<dbReference type="EMBL" id="RWJF01000001">
    <property type="protein sequence ID" value="RST31675.1"/>
    <property type="molecule type" value="Genomic_DNA"/>
</dbReference>
<dbReference type="Gene3D" id="3.30.1150.10">
    <property type="match status" value="1"/>
</dbReference>
<dbReference type="PRINTS" id="PR01217">
    <property type="entry name" value="PRICHEXTENSN"/>
</dbReference>
<feature type="transmembrane region" description="Helical" evidence="11">
    <location>
        <begin position="15"/>
        <end position="40"/>
    </location>
</feature>
<evidence type="ECO:0000256" key="10">
    <source>
        <dbReference type="SAM" id="MobiDB-lite"/>
    </source>
</evidence>
<comment type="caution">
    <text evidence="13">The sequence shown here is derived from an EMBL/GenBank/DDBJ whole genome shotgun (WGS) entry which is preliminary data.</text>
</comment>
<dbReference type="GO" id="GO:0055085">
    <property type="term" value="P:transmembrane transport"/>
    <property type="evidence" value="ECO:0007669"/>
    <property type="project" value="InterPro"/>
</dbReference>
<evidence type="ECO:0000259" key="12">
    <source>
        <dbReference type="PROSITE" id="PS52015"/>
    </source>
</evidence>
<dbReference type="GO" id="GO:0098797">
    <property type="term" value="C:plasma membrane protein complex"/>
    <property type="evidence" value="ECO:0007669"/>
    <property type="project" value="TreeGrafter"/>
</dbReference>
<keyword evidence="4" id="KW-1003">Cell membrane</keyword>
<protein>
    <submittedName>
        <fullName evidence="13">Energy transducer TonB</fullName>
    </submittedName>
</protein>
<dbReference type="PANTHER" id="PTHR33446">
    <property type="entry name" value="PROTEIN TONB-RELATED"/>
    <property type="match status" value="1"/>
</dbReference>
<comment type="similarity">
    <text evidence="2">Belongs to the TonB family.</text>
</comment>
<dbReference type="InterPro" id="IPR037682">
    <property type="entry name" value="TonB_C"/>
</dbReference>
<keyword evidence="14" id="KW-1185">Reference proteome</keyword>
<keyword evidence="6 11" id="KW-0812">Transmembrane</keyword>
<keyword evidence="9 11" id="KW-0472">Membrane</keyword>
<keyword evidence="5" id="KW-0997">Cell inner membrane</keyword>
<dbReference type="SUPFAM" id="SSF74653">
    <property type="entry name" value="TolA/TonB C-terminal domain"/>
    <property type="match status" value="1"/>
</dbReference>
<accession>A0A3R9WRJ4</accession>
<comment type="subcellular location">
    <subcellularLocation>
        <location evidence="1">Cell inner membrane</location>
        <topology evidence="1">Single-pass membrane protein</topology>
        <orientation evidence="1">Periplasmic side</orientation>
    </subcellularLocation>
</comment>
<keyword evidence="8 11" id="KW-1133">Transmembrane helix</keyword>
<dbReference type="PANTHER" id="PTHR33446:SF2">
    <property type="entry name" value="PROTEIN TONB"/>
    <property type="match status" value="1"/>
</dbReference>
<evidence type="ECO:0000256" key="6">
    <source>
        <dbReference type="ARBA" id="ARBA00022692"/>
    </source>
</evidence>
<feature type="compositionally biased region" description="Pro residues" evidence="10">
    <location>
        <begin position="55"/>
        <end position="127"/>
    </location>
</feature>
<proteinExistence type="inferred from homology"/>
<dbReference type="GO" id="GO:0015031">
    <property type="term" value="P:protein transport"/>
    <property type="evidence" value="ECO:0007669"/>
    <property type="project" value="UniProtKB-KW"/>
</dbReference>
<evidence type="ECO:0000256" key="5">
    <source>
        <dbReference type="ARBA" id="ARBA00022519"/>
    </source>
</evidence>
<dbReference type="Pfam" id="PF03544">
    <property type="entry name" value="TonB_C"/>
    <property type="match status" value="1"/>
</dbReference>
<dbReference type="GO" id="GO:0031992">
    <property type="term" value="F:energy transducer activity"/>
    <property type="evidence" value="ECO:0007669"/>
    <property type="project" value="TreeGrafter"/>
</dbReference>